<gene>
    <name evidence="2" type="ORF">TVG1456691</name>
</gene>
<evidence type="ECO:0000256" key="1">
    <source>
        <dbReference type="SAM" id="Phobius"/>
    </source>
</evidence>
<feature type="transmembrane region" description="Helical" evidence="1">
    <location>
        <begin position="100"/>
        <end position="119"/>
    </location>
</feature>
<keyword evidence="1" id="KW-0812">Transmembrane</keyword>
<name>Q978K5_THEVO</name>
<evidence type="ECO:0000313" key="3">
    <source>
        <dbReference type="Proteomes" id="UP000001017"/>
    </source>
</evidence>
<keyword evidence="1" id="KW-1133">Transmembrane helix</keyword>
<accession>Q978K5</accession>
<dbReference type="KEGG" id="tvo:TVG1456691"/>
<feature type="transmembrane region" description="Helical" evidence="1">
    <location>
        <begin position="157"/>
        <end position="177"/>
    </location>
</feature>
<dbReference type="EMBL" id="BA000011">
    <property type="protein sequence ID" value="BAB60552.1"/>
    <property type="molecule type" value="Genomic_DNA"/>
</dbReference>
<dbReference type="PaxDb" id="273116-14325649"/>
<feature type="transmembrane region" description="Helical" evidence="1">
    <location>
        <begin position="245"/>
        <end position="266"/>
    </location>
</feature>
<dbReference type="InterPro" id="IPR036259">
    <property type="entry name" value="MFS_trans_sf"/>
</dbReference>
<evidence type="ECO:0000313" key="2">
    <source>
        <dbReference type="EMBL" id="BAB60552.1"/>
    </source>
</evidence>
<feature type="transmembrane region" description="Helical" evidence="1">
    <location>
        <begin position="275"/>
        <end position="293"/>
    </location>
</feature>
<protein>
    <recommendedName>
        <fullName evidence="4">Major facilitator superfamily (MFS) profile domain-containing protein</fullName>
    </recommendedName>
</protein>
<reference evidence="2 3" key="1">
    <citation type="journal article" date="1999" name="Proc. Jpn. Acad.">
        <title>Determination of the complete genomic DNA sequence of Thermoplasma volvanium GSS1.</title>
        <authorList>
            <person name="Kawashima T."/>
            <person name="Yamamoto Y."/>
            <person name="Aramaki H."/>
            <person name="Nunoshiba T."/>
            <person name="Kawamoto T."/>
            <person name="Watanabe K."/>
            <person name="Yamazaki M."/>
            <person name="Kanehori K."/>
            <person name="Amano N."/>
            <person name="Ohya Y."/>
            <person name="Makino K."/>
            <person name="Suzuki M."/>
        </authorList>
    </citation>
    <scope>NUCLEOTIDE SEQUENCE [LARGE SCALE GENOMIC DNA]</scope>
    <source>
        <strain evidence="3">ATCC 51530 / DSM 4299 / JCM 9571 / NBRC 15438 / GSS1</strain>
    </source>
</reference>
<feature type="transmembrane region" description="Helical" evidence="1">
    <location>
        <begin position="131"/>
        <end position="151"/>
    </location>
</feature>
<evidence type="ECO:0008006" key="4">
    <source>
        <dbReference type="Google" id="ProtNLM"/>
    </source>
</evidence>
<dbReference type="eggNOG" id="arCOG07363">
    <property type="taxonomic scope" value="Archaea"/>
</dbReference>
<dbReference type="OrthoDB" id="57127at2157"/>
<feature type="transmembrane region" description="Helical" evidence="1">
    <location>
        <begin position="220"/>
        <end position="239"/>
    </location>
</feature>
<reference evidence="2 3" key="2">
    <citation type="journal article" date="2000" name="Proc. Natl. Acad. Sci. U.S.A.">
        <title>Archaeal adaptation to higher temperatures revealed by genomic sequence of Thermoplasma volcanium.</title>
        <authorList>
            <person name="Kawashima T."/>
            <person name="Amano N."/>
            <person name="Koike H."/>
            <person name="Makino S."/>
            <person name="Higuchi S."/>
            <person name="Kawashima-Ohya Y."/>
            <person name="Watanabe K."/>
            <person name="Yamazaki M."/>
            <person name="Kanehori K."/>
            <person name="Kawamoto T."/>
            <person name="Nunoshiba T."/>
            <person name="Yamamoto Y."/>
            <person name="Aramaki H."/>
            <person name="Makino K."/>
            <person name="Suzuki M."/>
        </authorList>
    </citation>
    <scope>NUCLEOTIDE SEQUENCE [LARGE SCALE GENOMIC DNA]</scope>
    <source>
        <strain evidence="3">ATCC 51530 / DSM 4299 / JCM 9571 / NBRC 15438 / GSS1</strain>
    </source>
</reference>
<feature type="transmembrane region" description="Helical" evidence="1">
    <location>
        <begin position="12"/>
        <end position="37"/>
    </location>
</feature>
<dbReference type="AlphaFoldDB" id="Q978K5"/>
<dbReference type="RefSeq" id="WP_010917642.1">
    <property type="nucleotide sequence ID" value="NC_002689.2"/>
</dbReference>
<organism evidence="2 3">
    <name type="scientific">Thermoplasma volcanium (strain ATCC 51530 / DSM 4299 / JCM 9571 / NBRC 15438 / GSS1)</name>
    <dbReference type="NCBI Taxonomy" id="273116"/>
    <lineage>
        <taxon>Archaea</taxon>
        <taxon>Methanobacteriati</taxon>
        <taxon>Thermoplasmatota</taxon>
        <taxon>Thermoplasmata</taxon>
        <taxon>Thermoplasmatales</taxon>
        <taxon>Thermoplasmataceae</taxon>
        <taxon>Thermoplasma</taxon>
    </lineage>
</organism>
<keyword evidence="1" id="KW-0472">Membrane</keyword>
<dbReference type="SUPFAM" id="SSF103473">
    <property type="entry name" value="MFS general substrate transporter"/>
    <property type="match status" value="1"/>
</dbReference>
<feature type="transmembrane region" description="Helical" evidence="1">
    <location>
        <begin position="299"/>
        <end position="315"/>
    </location>
</feature>
<dbReference type="Proteomes" id="UP000001017">
    <property type="component" value="Chromosome"/>
</dbReference>
<feature type="transmembrane region" description="Helical" evidence="1">
    <location>
        <begin position="72"/>
        <end position="94"/>
    </location>
</feature>
<feature type="transmembrane region" description="Helical" evidence="1">
    <location>
        <begin position="43"/>
        <end position="60"/>
    </location>
</feature>
<feature type="transmembrane region" description="Helical" evidence="1">
    <location>
        <begin position="336"/>
        <end position="355"/>
    </location>
</feature>
<sequence length="397" mass="44228">MRNITENDRIFLIEFSIVLLTFFSLSVYAGSFTFVLIEGSIPLYYLGVYFSVAIIFYLAFNPVSYEYVKRYGDLFSVPISILVLSVAFIIIYISQGAVSITASLIIFTISFTVFYNSTVKNGYRRDINESSFIISSGIGILLGLLVSAFFGGVVSDLYSYVSILLLMIGLITIILFTKKTNSKPEKMDILYIFMRPFYSMDKVRKADKKLLLLADSLDEIFLWLAIGASFPFLIAAGIGSGLSHSAVMISIATASFVAAVAVYLYLSMQLPIMSFYYLSKDVLLIVGLLLMSFMSPPSYFASLAFLSFFPAAFIGSEKFLKSQFPADLNYREITAFFRNPIMVISPLMGSILWIVGRHMLFLISVGFAVMALVTGILVITNPRLFKLSGAEREKDPL</sequence>
<dbReference type="GeneID" id="1442100"/>
<proteinExistence type="predicted"/>
<feature type="transmembrane region" description="Helical" evidence="1">
    <location>
        <begin position="361"/>
        <end position="379"/>
    </location>
</feature>
<keyword evidence="3" id="KW-1185">Reference proteome</keyword>
<dbReference type="STRING" id="273116.gene:9382219"/>
<dbReference type="HOGENOM" id="CLU_730794_0_0_2"/>